<keyword evidence="1" id="KW-0472">Membrane</keyword>
<dbReference type="AlphaFoldDB" id="A0A8S1IRS8"/>
<gene>
    <name evidence="2" type="ORF">OSTQU699_LOCUS1841</name>
</gene>
<sequence length="150" mass="16412">MVPFPKYTISCSETIMIAKLGGFENADLLAIAGLIVTTLVLYPCYRHSPVICHICAILCHQDVCELTGAAVIHLVVRHLVQGDAVVMAFYGAACSPWLMKALFKPSEPEWHLVGVVFSMAMKQLRGLQVISLYLVVFGLHKTILISAVDV</sequence>
<protein>
    <submittedName>
        <fullName evidence="2">Uncharacterized protein</fullName>
    </submittedName>
</protein>
<evidence type="ECO:0000313" key="2">
    <source>
        <dbReference type="EMBL" id="CAD7696480.1"/>
    </source>
</evidence>
<feature type="transmembrane region" description="Helical" evidence="1">
    <location>
        <begin position="129"/>
        <end position="148"/>
    </location>
</feature>
<accession>A0A8S1IRS8</accession>
<evidence type="ECO:0000313" key="3">
    <source>
        <dbReference type="Proteomes" id="UP000708148"/>
    </source>
</evidence>
<comment type="caution">
    <text evidence="2">The sequence shown here is derived from an EMBL/GenBank/DDBJ whole genome shotgun (WGS) entry which is preliminary data.</text>
</comment>
<evidence type="ECO:0000256" key="1">
    <source>
        <dbReference type="SAM" id="Phobius"/>
    </source>
</evidence>
<reference evidence="2" key="1">
    <citation type="submission" date="2020-12" db="EMBL/GenBank/DDBJ databases">
        <authorList>
            <person name="Iha C."/>
        </authorList>
    </citation>
    <scope>NUCLEOTIDE SEQUENCE</scope>
</reference>
<dbReference type="EMBL" id="CAJHUC010000484">
    <property type="protein sequence ID" value="CAD7696480.1"/>
    <property type="molecule type" value="Genomic_DNA"/>
</dbReference>
<organism evidence="2 3">
    <name type="scientific">Ostreobium quekettii</name>
    <dbReference type="NCBI Taxonomy" id="121088"/>
    <lineage>
        <taxon>Eukaryota</taxon>
        <taxon>Viridiplantae</taxon>
        <taxon>Chlorophyta</taxon>
        <taxon>core chlorophytes</taxon>
        <taxon>Ulvophyceae</taxon>
        <taxon>TCBD clade</taxon>
        <taxon>Bryopsidales</taxon>
        <taxon>Ostreobineae</taxon>
        <taxon>Ostreobiaceae</taxon>
        <taxon>Ostreobium</taxon>
    </lineage>
</organism>
<keyword evidence="3" id="KW-1185">Reference proteome</keyword>
<dbReference type="Proteomes" id="UP000708148">
    <property type="component" value="Unassembled WGS sequence"/>
</dbReference>
<keyword evidence="1" id="KW-1133">Transmembrane helix</keyword>
<proteinExistence type="predicted"/>
<keyword evidence="1" id="KW-0812">Transmembrane</keyword>
<name>A0A8S1IRS8_9CHLO</name>
<feature type="transmembrane region" description="Helical" evidence="1">
    <location>
        <begin position="28"/>
        <end position="45"/>
    </location>
</feature>